<dbReference type="SUPFAM" id="SSF53756">
    <property type="entry name" value="UDP-Glycosyltransferase/glycogen phosphorylase"/>
    <property type="match status" value="1"/>
</dbReference>
<dbReference type="Pfam" id="PF00534">
    <property type="entry name" value="Glycos_transf_1"/>
    <property type="match status" value="1"/>
</dbReference>
<dbReference type="Gene3D" id="3.40.50.2000">
    <property type="entry name" value="Glycogen Phosphorylase B"/>
    <property type="match status" value="2"/>
</dbReference>
<protein>
    <submittedName>
        <fullName evidence="3">Putative glycosyltransferase EpsF</fullName>
        <ecNumber evidence="3">2.4.-.-</ecNumber>
    </submittedName>
</protein>
<evidence type="ECO:0000259" key="2">
    <source>
        <dbReference type="Pfam" id="PF13439"/>
    </source>
</evidence>
<dbReference type="Pfam" id="PF13439">
    <property type="entry name" value="Glyco_transf_4"/>
    <property type="match status" value="1"/>
</dbReference>
<dbReference type="EC" id="2.4.-.-" evidence="3"/>
<evidence type="ECO:0000313" key="3">
    <source>
        <dbReference type="EMBL" id="MPM32331.1"/>
    </source>
</evidence>
<gene>
    <name evidence="3" type="primary">epsF_15</name>
    <name evidence="3" type="ORF">SDC9_78893</name>
</gene>
<organism evidence="3">
    <name type="scientific">bioreactor metagenome</name>
    <dbReference type="NCBI Taxonomy" id="1076179"/>
    <lineage>
        <taxon>unclassified sequences</taxon>
        <taxon>metagenomes</taxon>
        <taxon>ecological metagenomes</taxon>
    </lineage>
</organism>
<dbReference type="AlphaFoldDB" id="A0A644YWV3"/>
<dbReference type="GO" id="GO:0016757">
    <property type="term" value="F:glycosyltransferase activity"/>
    <property type="evidence" value="ECO:0007669"/>
    <property type="project" value="UniProtKB-KW"/>
</dbReference>
<evidence type="ECO:0000259" key="1">
    <source>
        <dbReference type="Pfam" id="PF00534"/>
    </source>
</evidence>
<feature type="domain" description="Glycosyltransferase subfamily 4-like N-terminal" evidence="2">
    <location>
        <begin position="30"/>
        <end position="190"/>
    </location>
</feature>
<dbReference type="InterPro" id="IPR028098">
    <property type="entry name" value="Glyco_trans_4-like_N"/>
</dbReference>
<dbReference type="PANTHER" id="PTHR45947">
    <property type="entry name" value="SULFOQUINOVOSYL TRANSFERASE SQD2"/>
    <property type="match status" value="1"/>
</dbReference>
<sequence length="382" mass="42776">MISHLDEATESGVPFQPLRVAQVMGIMNCGGVEAVVMNYYRALDKSNVQFDFFVDRTSSFPQREEIERLGGRVYLVPPYSRIFSYLGALTRAFRQNQYRIVHAHINTMSVFPLFAAWLAGVPVRICHNHSTANWSEGLKTLAKYLLRPFARVFATDFFSCGEFAGRWMYGSRRFDSGKVHVMPNAIDTGRFAFDQAARTAQRTELGIAEDTLVIGHVGRFTFAKNHTFLINMFFALHERHPNSVLLLIGEGELEPAIRQKAQVLCPDGAVKFLGVRQDVNQLYSVMDVFCLPSFYEGFSLVLLEAQVNGLPCVISDRVPTEAAIHPNVIRVSLSENAVSWADKCCSATCRESDISSAIKQARDIFCLAGNLSEFYQKRSAAS</sequence>
<dbReference type="EMBL" id="VSSQ01006330">
    <property type="protein sequence ID" value="MPM32331.1"/>
    <property type="molecule type" value="Genomic_DNA"/>
</dbReference>
<dbReference type="InterPro" id="IPR050194">
    <property type="entry name" value="Glycosyltransferase_grp1"/>
</dbReference>
<accession>A0A644YWV3</accession>
<dbReference type="InterPro" id="IPR001296">
    <property type="entry name" value="Glyco_trans_1"/>
</dbReference>
<name>A0A644YWV3_9ZZZZ</name>
<keyword evidence="3" id="KW-0328">Glycosyltransferase</keyword>
<proteinExistence type="predicted"/>
<feature type="domain" description="Glycosyl transferase family 1" evidence="1">
    <location>
        <begin position="198"/>
        <end position="325"/>
    </location>
</feature>
<dbReference type="PANTHER" id="PTHR45947:SF14">
    <property type="entry name" value="SLL1723 PROTEIN"/>
    <property type="match status" value="1"/>
</dbReference>
<dbReference type="CDD" id="cd03812">
    <property type="entry name" value="GT4_CapH-like"/>
    <property type="match status" value="1"/>
</dbReference>
<keyword evidence="3" id="KW-0808">Transferase</keyword>
<comment type="caution">
    <text evidence="3">The sequence shown here is derived from an EMBL/GenBank/DDBJ whole genome shotgun (WGS) entry which is preliminary data.</text>
</comment>
<reference evidence="3" key="1">
    <citation type="submission" date="2019-08" db="EMBL/GenBank/DDBJ databases">
        <authorList>
            <person name="Kucharzyk K."/>
            <person name="Murdoch R.W."/>
            <person name="Higgins S."/>
            <person name="Loffler F."/>
        </authorList>
    </citation>
    <scope>NUCLEOTIDE SEQUENCE</scope>
</reference>